<accession>A0A383ATE9</accession>
<evidence type="ECO:0000256" key="1">
    <source>
        <dbReference type="ARBA" id="ARBA00022722"/>
    </source>
</evidence>
<dbReference type="GO" id="GO:0004527">
    <property type="term" value="F:exonuclease activity"/>
    <property type="evidence" value="ECO:0007669"/>
    <property type="project" value="UniProtKB-KW"/>
</dbReference>
<evidence type="ECO:0000256" key="2">
    <source>
        <dbReference type="ARBA" id="ARBA00022801"/>
    </source>
</evidence>
<keyword evidence="2" id="KW-0378">Hydrolase</keyword>
<dbReference type="InterPro" id="IPR040476">
    <property type="entry name" value="CSD2"/>
</dbReference>
<evidence type="ECO:0000313" key="5">
    <source>
        <dbReference type="EMBL" id="SVE10891.1"/>
    </source>
</evidence>
<dbReference type="EMBL" id="UINC01194683">
    <property type="protein sequence ID" value="SVE10891.1"/>
    <property type="molecule type" value="Genomic_DNA"/>
</dbReference>
<protein>
    <recommendedName>
        <fullName evidence="4">RNase II/RNase R cold shock domain-containing protein</fullName>
    </recommendedName>
</protein>
<dbReference type="Pfam" id="PF17876">
    <property type="entry name" value="CSD2"/>
    <property type="match status" value="1"/>
</dbReference>
<feature type="non-terminal residue" evidence="5">
    <location>
        <position position="249"/>
    </location>
</feature>
<organism evidence="5">
    <name type="scientific">marine metagenome</name>
    <dbReference type="NCBI Taxonomy" id="408172"/>
    <lineage>
        <taxon>unclassified sequences</taxon>
        <taxon>metagenomes</taxon>
        <taxon>ecological metagenomes</taxon>
    </lineage>
</organism>
<proteinExistence type="predicted"/>
<reference evidence="5" key="1">
    <citation type="submission" date="2018-05" db="EMBL/GenBank/DDBJ databases">
        <authorList>
            <person name="Lanie J.A."/>
            <person name="Ng W.-L."/>
            <person name="Kazmierczak K.M."/>
            <person name="Andrzejewski T.M."/>
            <person name="Davidsen T.M."/>
            <person name="Wayne K.J."/>
            <person name="Tettelin H."/>
            <person name="Glass J.I."/>
            <person name="Rusch D."/>
            <person name="Podicherti R."/>
            <person name="Tsui H.-C.T."/>
            <person name="Winkler M.E."/>
        </authorList>
    </citation>
    <scope>NUCLEOTIDE SEQUENCE</scope>
</reference>
<feature type="non-terminal residue" evidence="5">
    <location>
        <position position="1"/>
    </location>
</feature>
<sequence length="249" mass="27112">GRRKSAPFPDKDQIRRFIAESPGRVGKREIARAFSITGDQRSQLREMLRELREEGVFDQRKSGLAQGRSSLPNVCVLEVNQIDSEGELRARPLDNKDASEHSIIYLAPATPRQGALGVGDRVLARLERLDGDSYQASIIRVLDAVGRHVIGLFSPDGDGGRIQPADRRARSDYLVASDHCTNAKAGELVLAEILPGRHLGLPRARVTERLGNIDDPNSISMLAIHANFTPPQFSDAALAQADAAQPAAL</sequence>
<name>A0A383ATE9_9ZZZZ</name>
<gene>
    <name evidence="5" type="ORF">METZ01_LOCUS463745</name>
</gene>
<keyword evidence="1" id="KW-0540">Nuclease</keyword>
<feature type="domain" description="RNase II/RNase R cold shock" evidence="4">
    <location>
        <begin position="162"/>
        <end position="234"/>
    </location>
</feature>
<keyword evidence="3" id="KW-0269">Exonuclease</keyword>
<evidence type="ECO:0000259" key="4">
    <source>
        <dbReference type="Pfam" id="PF17876"/>
    </source>
</evidence>
<evidence type="ECO:0000256" key="3">
    <source>
        <dbReference type="ARBA" id="ARBA00022839"/>
    </source>
</evidence>
<dbReference type="AlphaFoldDB" id="A0A383ATE9"/>